<accession>A0A7X8XWI6</accession>
<evidence type="ECO:0000256" key="7">
    <source>
        <dbReference type="RuleBase" id="RU003448"/>
    </source>
</evidence>
<dbReference type="InterPro" id="IPR001048">
    <property type="entry name" value="Asp/Glu/Uridylate_kinase"/>
</dbReference>
<evidence type="ECO:0000256" key="2">
    <source>
        <dbReference type="ARBA" id="ARBA00010122"/>
    </source>
</evidence>
<sequence length="422" mass="47813">MQVFKFGGASVKSAEAVSNVKDIIKNCSEQKNLVVVISAMGKTTNLIERVVVDYLRGVDYQEHIDQLRTFHFDIAKGLFNNPSASIFQQIEKLICDLESYLKLRYFSDDELYDQVVCFGELLSTHIVSAYLNQEGVDTQFLDARIYIQTDNNWREGDIDWAWTTKMIQNDVKPMIQDSIVVTQGFIGGTINNKTTTLGREGSDFSAAIFAYCLDAEKVCIWKDVPGIMSSDPRRIDEVTLFKQLPYKYAAELTYYGATVIHPKTIRPLALKNIPLYVNSFLEPDKEGTVIGDFSDYPTTTSVIFKPSQAIIRFEEQDYLNVSKGDLGVVFSECARLNIKINMIKNSALSLSICTNNETSKIDKLKDLFSDKFVVQVTTGLELITFKNYKETTLNELKIDLSDVYMRQFSRDTLQVAVKVEAD</sequence>
<keyword evidence="4" id="KW-0547">Nucleotide-binding</keyword>
<dbReference type="InterPro" id="IPR001341">
    <property type="entry name" value="Asp_kinase"/>
</dbReference>
<organism evidence="10 11">
    <name type="scientific">Flammeovirga agarivorans</name>
    <dbReference type="NCBI Taxonomy" id="2726742"/>
    <lineage>
        <taxon>Bacteria</taxon>
        <taxon>Pseudomonadati</taxon>
        <taxon>Bacteroidota</taxon>
        <taxon>Cytophagia</taxon>
        <taxon>Cytophagales</taxon>
        <taxon>Flammeovirgaceae</taxon>
        <taxon>Flammeovirga</taxon>
    </lineage>
</organism>
<dbReference type="Proteomes" id="UP000585050">
    <property type="component" value="Unassembled WGS sequence"/>
</dbReference>
<dbReference type="GO" id="GO:0005524">
    <property type="term" value="F:ATP binding"/>
    <property type="evidence" value="ECO:0007669"/>
    <property type="project" value="UniProtKB-KW"/>
</dbReference>
<dbReference type="PANTHER" id="PTHR21499">
    <property type="entry name" value="ASPARTATE KINASE"/>
    <property type="match status" value="1"/>
</dbReference>
<dbReference type="SUPFAM" id="SSF53633">
    <property type="entry name" value="Carbamate kinase-like"/>
    <property type="match status" value="1"/>
</dbReference>
<reference evidence="10 11" key="1">
    <citation type="submission" date="2020-04" db="EMBL/GenBank/DDBJ databases">
        <title>Flammeovirga sp. SR4, a novel species isolated from seawater.</title>
        <authorList>
            <person name="Wang X."/>
        </authorList>
    </citation>
    <scope>NUCLEOTIDE SEQUENCE [LARGE SCALE GENOMIC DNA]</scope>
    <source>
        <strain evidence="10 11">SR4</strain>
    </source>
</reference>
<dbReference type="PANTHER" id="PTHR21499:SF59">
    <property type="entry name" value="ASPARTOKINASE"/>
    <property type="match status" value="1"/>
</dbReference>
<dbReference type="EC" id="2.7.2.4" evidence="7"/>
<dbReference type="GO" id="GO:0004072">
    <property type="term" value="F:aspartate kinase activity"/>
    <property type="evidence" value="ECO:0007669"/>
    <property type="project" value="UniProtKB-EC"/>
</dbReference>
<name>A0A7X8XWI6_9BACT</name>
<gene>
    <name evidence="10" type="ORF">HGP29_13830</name>
</gene>
<dbReference type="EMBL" id="JABAIL010000004">
    <property type="protein sequence ID" value="NLR92296.1"/>
    <property type="molecule type" value="Genomic_DNA"/>
</dbReference>
<evidence type="ECO:0000259" key="9">
    <source>
        <dbReference type="Pfam" id="PF00696"/>
    </source>
</evidence>
<protein>
    <recommendedName>
        <fullName evidence="7">Aspartokinase</fullName>
        <ecNumber evidence="7">2.7.2.4</ecNumber>
    </recommendedName>
</protein>
<dbReference type="Gene3D" id="1.20.120.1320">
    <property type="entry name" value="Aspartokinase, catalytic domain"/>
    <property type="match status" value="1"/>
</dbReference>
<dbReference type="Pfam" id="PF00696">
    <property type="entry name" value="AA_kinase"/>
    <property type="match status" value="1"/>
</dbReference>
<dbReference type="Gene3D" id="3.40.1160.10">
    <property type="entry name" value="Acetylglutamate kinase-like"/>
    <property type="match status" value="1"/>
</dbReference>
<comment type="caution">
    <text evidence="10">The sequence shown here is derived from an EMBL/GenBank/DDBJ whole genome shotgun (WGS) entry which is preliminary data.</text>
</comment>
<proteinExistence type="inferred from homology"/>
<evidence type="ECO:0000256" key="4">
    <source>
        <dbReference type="ARBA" id="ARBA00022741"/>
    </source>
</evidence>
<comment type="catalytic activity">
    <reaction evidence="7">
        <text>L-aspartate + ATP = 4-phospho-L-aspartate + ADP</text>
        <dbReference type="Rhea" id="RHEA:23776"/>
        <dbReference type="ChEBI" id="CHEBI:29991"/>
        <dbReference type="ChEBI" id="CHEBI:30616"/>
        <dbReference type="ChEBI" id="CHEBI:57535"/>
        <dbReference type="ChEBI" id="CHEBI:456216"/>
        <dbReference type="EC" id="2.7.2.4"/>
    </reaction>
</comment>
<dbReference type="UniPathway" id="UPA00051">
    <property type="reaction ID" value="UER00462"/>
</dbReference>
<dbReference type="RefSeq" id="WP_168883013.1">
    <property type="nucleotide sequence ID" value="NZ_JABAIL010000004.1"/>
</dbReference>
<comment type="pathway">
    <text evidence="8">Amino-acid biosynthesis; L-methionine biosynthesis via de novo pathway; L-homoserine from L-aspartate: step 1/3.</text>
</comment>
<evidence type="ECO:0000256" key="1">
    <source>
        <dbReference type="ARBA" id="ARBA00004766"/>
    </source>
</evidence>
<evidence type="ECO:0000256" key="6">
    <source>
        <dbReference type="ARBA" id="ARBA00022840"/>
    </source>
</evidence>
<comment type="pathway">
    <text evidence="8">Amino-acid biosynthesis; L-threonine biosynthesis; L-threonine from L-aspartate: step 1/5.</text>
</comment>
<comment type="similarity">
    <text evidence="2 7">Belongs to the aspartokinase family.</text>
</comment>
<dbReference type="GO" id="GO:0009090">
    <property type="term" value="P:homoserine biosynthetic process"/>
    <property type="evidence" value="ECO:0007669"/>
    <property type="project" value="TreeGrafter"/>
</dbReference>
<keyword evidence="11" id="KW-1185">Reference proteome</keyword>
<evidence type="ECO:0000313" key="11">
    <source>
        <dbReference type="Proteomes" id="UP000585050"/>
    </source>
</evidence>
<dbReference type="GO" id="GO:0009088">
    <property type="term" value="P:threonine biosynthetic process"/>
    <property type="evidence" value="ECO:0007669"/>
    <property type="project" value="UniProtKB-UniPathway"/>
</dbReference>
<keyword evidence="6" id="KW-0067">ATP-binding</keyword>
<comment type="pathway">
    <text evidence="1 8">Amino-acid biosynthesis; L-lysine biosynthesis via DAP pathway; (S)-tetrahydrodipicolinate from L-aspartate: step 1/4.</text>
</comment>
<dbReference type="UniPathway" id="UPA00034">
    <property type="reaction ID" value="UER00015"/>
</dbReference>
<dbReference type="NCBIfam" id="TIGR00657">
    <property type="entry name" value="asp_kinases"/>
    <property type="match status" value="1"/>
</dbReference>
<keyword evidence="8" id="KW-0028">Amino-acid biosynthesis</keyword>
<keyword evidence="5 7" id="KW-0418">Kinase</keyword>
<dbReference type="GO" id="GO:0005829">
    <property type="term" value="C:cytosol"/>
    <property type="evidence" value="ECO:0007669"/>
    <property type="project" value="TreeGrafter"/>
</dbReference>
<keyword evidence="3 7" id="KW-0808">Transferase</keyword>
<evidence type="ECO:0000256" key="3">
    <source>
        <dbReference type="ARBA" id="ARBA00022679"/>
    </source>
</evidence>
<feature type="domain" description="Aspartate/glutamate/uridylate kinase" evidence="9">
    <location>
        <begin position="2"/>
        <end position="277"/>
    </location>
</feature>
<dbReference type="GO" id="GO:0009089">
    <property type="term" value="P:lysine biosynthetic process via diaminopimelate"/>
    <property type="evidence" value="ECO:0007669"/>
    <property type="project" value="UniProtKB-UniPathway"/>
</dbReference>
<evidence type="ECO:0000313" key="10">
    <source>
        <dbReference type="EMBL" id="NLR92296.1"/>
    </source>
</evidence>
<dbReference type="AlphaFoldDB" id="A0A7X8XWI6"/>
<dbReference type="UniPathway" id="UPA00050">
    <property type="reaction ID" value="UER00461"/>
</dbReference>
<evidence type="ECO:0000256" key="8">
    <source>
        <dbReference type="RuleBase" id="RU004249"/>
    </source>
</evidence>
<evidence type="ECO:0000256" key="5">
    <source>
        <dbReference type="ARBA" id="ARBA00022777"/>
    </source>
</evidence>
<dbReference type="InterPro" id="IPR036393">
    <property type="entry name" value="AceGlu_kinase-like_sf"/>
</dbReference>
<dbReference type="InterPro" id="IPR042199">
    <property type="entry name" value="AsparK_Bifunc_asparK/hSer_DH"/>
</dbReference>